<evidence type="ECO:0000256" key="1">
    <source>
        <dbReference type="SAM" id="MobiDB-lite"/>
    </source>
</evidence>
<dbReference type="PANTHER" id="PTHR20930">
    <property type="entry name" value="OVARIAN CARCINOMA ANTIGEN CA125-RELATED"/>
    <property type="match status" value="1"/>
</dbReference>
<protein>
    <submittedName>
        <fullName evidence="3">13898_t:CDS:1</fullName>
    </submittedName>
</protein>
<gene>
    <name evidence="3" type="ORF">AMORRO_LOCUS10436</name>
</gene>
<evidence type="ECO:0000313" key="4">
    <source>
        <dbReference type="Proteomes" id="UP000789342"/>
    </source>
</evidence>
<sequence length="280" mass="32017">MATIKVTYESITRRFTIPPNITWSNLVSQLHNLFQIPSIAPINVSYTDEDGDVISVSTDLELQEVLSLHSAGKIVRLLITTKVSPNILGEIGKTTEVLEQLSIDENKILNDDDHLKDSEEEMKPGDKSPPVNADENEDDGTAIVVIRIPRPWCRIPFCDRRRFRYSNPNFYQPYMVNRPRCNDQSSSHEYYRRRQNISSERLSENIKTLNSMGFPYDDKKYGQLLKRYNGRVDRVVDILLGEQCNDESSEKRLEVSNEVPSGSSASAMMEVDAEKSEERP</sequence>
<dbReference type="InterPro" id="IPR000270">
    <property type="entry name" value="PB1_dom"/>
</dbReference>
<dbReference type="SMART" id="SM00666">
    <property type="entry name" value="PB1"/>
    <property type="match status" value="1"/>
</dbReference>
<feature type="domain" description="PB1" evidence="2">
    <location>
        <begin position="1"/>
        <end position="82"/>
    </location>
</feature>
<comment type="caution">
    <text evidence="3">The sequence shown here is derived from an EMBL/GenBank/DDBJ whole genome shotgun (WGS) entry which is preliminary data.</text>
</comment>
<dbReference type="SUPFAM" id="SSF54277">
    <property type="entry name" value="CAD &amp; PB1 domains"/>
    <property type="match status" value="1"/>
</dbReference>
<proteinExistence type="predicted"/>
<keyword evidence="4" id="KW-1185">Reference proteome</keyword>
<dbReference type="PROSITE" id="PS51745">
    <property type="entry name" value="PB1"/>
    <property type="match status" value="1"/>
</dbReference>
<feature type="region of interest" description="Disordered" evidence="1">
    <location>
        <begin position="246"/>
        <end position="280"/>
    </location>
</feature>
<dbReference type="EMBL" id="CAJVPV010011526">
    <property type="protein sequence ID" value="CAG8661798.1"/>
    <property type="molecule type" value="Genomic_DNA"/>
</dbReference>
<dbReference type="InterPro" id="IPR053793">
    <property type="entry name" value="PB1-like"/>
</dbReference>
<organism evidence="3 4">
    <name type="scientific">Acaulospora morrowiae</name>
    <dbReference type="NCBI Taxonomy" id="94023"/>
    <lineage>
        <taxon>Eukaryota</taxon>
        <taxon>Fungi</taxon>
        <taxon>Fungi incertae sedis</taxon>
        <taxon>Mucoromycota</taxon>
        <taxon>Glomeromycotina</taxon>
        <taxon>Glomeromycetes</taxon>
        <taxon>Diversisporales</taxon>
        <taxon>Acaulosporaceae</taxon>
        <taxon>Acaulospora</taxon>
    </lineage>
</organism>
<dbReference type="OrthoDB" id="661148at2759"/>
<feature type="compositionally biased region" description="Basic and acidic residues" evidence="1">
    <location>
        <begin position="117"/>
        <end position="126"/>
    </location>
</feature>
<dbReference type="AlphaFoldDB" id="A0A9N9E7X6"/>
<dbReference type="Gene3D" id="3.10.20.90">
    <property type="entry name" value="Phosphatidylinositol 3-kinase Catalytic Subunit, Chain A, domain 1"/>
    <property type="match status" value="1"/>
</dbReference>
<evidence type="ECO:0000313" key="3">
    <source>
        <dbReference type="EMBL" id="CAG8661798.1"/>
    </source>
</evidence>
<accession>A0A9N9E7X6</accession>
<reference evidence="3" key="1">
    <citation type="submission" date="2021-06" db="EMBL/GenBank/DDBJ databases">
        <authorList>
            <person name="Kallberg Y."/>
            <person name="Tangrot J."/>
            <person name="Rosling A."/>
        </authorList>
    </citation>
    <scope>NUCLEOTIDE SEQUENCE</scope>
    <source>
        <strain evidence="3">CL551</strain>
    </source>
</reference>
<feature type="region of interest" description="Disordered" evidence="1">
    <location>
        <begin position="117"/>
        <end position="138"/>
    </location>
</feature>
<dbReference type="PANTHER" id="PTHR20930:SF0">
    <property type="entry name" value="PROTEIN ILRUN"/>
    <property type="match status" value="1"/>
</dbReference>
<dbReference type="Proteomes" id="UP000789342">
    <property type="component" value="Unassembled WGS sequence"/>
</dbReference>
<dbReference type="Pfam" id="PF00564">
    <property type="entry name" value="PB1"/>
    <property type="match status" value="1"/>
</dbReference>
<dbReference type="Gene3D" id="1.10.8.10">
    <property type="entry name" value="DNA helicase RuvA subunit, C-terminal domain"/>
    <property type="match status" value="1"/>
</dbReference>
<evidence type="ECO:0000259" key="2">
    <source>
        <dbReference type="PROSITE" id="PS51745"/>
    </source>
</evidence>
<name>A0A9N9E7X6_9GLOM</name>
<dbReference type="CDD" id="cd05992">
    <property type="entry name" value="PB1"/>
    <property type="match status" value="1"/>
</dbReference>